<organism evidence="2 3">
    <name type="scientific">Gemmata palustris</name>
    <dbReference type="NCBI Taxonomy" id="2822762"/>
    <lineage>
        <taxon>Bacteria</taxon>
        <taxon>Pseudomonadati</taxon>
        <taxon>Planctomycetota</taxon>
        <taxon>Planctomycetia</taxon>
        <taxon>Gemmatales</taxon>
        <taxon>Gemmataceae</taxon>
        <taxon>Gemmata</taxon>
    </lineage>
</organism>
<evidence type="ECO:0000259" key="1">
    <source>
        <dbReference type="Pfam" id="PF08751"/>
    </source>
</evidence>
<protein>
    <submittedName>
        <fullName evidence="2">Relaxase domain-containing protein</fullName>
    </submittedName>
</protein>
<evidence type="ECO:0000313" key="2">
    <source>
        <dbReference type="EMBL" id="MBP3958381.1"/>
    </source>
</evidence>
<reference evidence="2 3" key="1">
    <citation type="submission" date="2021-04" db="EMBL/GenBank/DDBJ databases">
        <authorList>
            <person name="Ivanova A."/>
        </authorList>
    </citation>
    <scope>NUCLEOTIDE SEQUENCE [LARGE SCALE GENOMIC DNA]</scope>
    <source>
        <strain evidence="2 3">G18</strain>
    </source>
</reference>
<gene>
    <name evidence="2" type="ORF">J8F10_24290</name>
</gene>
<keyword evidence="3" id="KW-1185">Reference proteome</keyword>
<dbReference type="NCBIfam" id="NF041492">
    <property type="entry name" value="MobF"/>
    <property type="match status" value="1"/>
</dbReference>
<dbReference type="Proteomes" id="UP000676565">
    <property type="component" value="Unassembled WGS sequence"/>
</dbReference>
<name>A0ABS5BXA1_9BACT</name>
<dbReference type="InterPro" id="IPR014862">
    <property type="entry name" value="TrwC"/>
</dbReference>
<dbReference type="EMBL" id="JAGKQQ010000001">
    <property type="protein sequence ID" value="MBP3958381.1"/>
    <property type="molecule type" value="Genomic_DNA"/>
</dbReference>
<dbReference type="SUPFAM" id="SSF55464">
    <property type="entry name" value="Origin of replication-binding domain, RBD-like"/>
    <property type="match status" value="1"/>
</dbReference>
<dbReference type="Pfam" id="PF08751">
    <property type="entry name" value="TrwC"/>
    <property type="match status" value="1"/>
</dbReference>
<feature type="domain" description="TrwC relaxase" evidence="1">
    <location>
        <begin position="8"/>
        <end position="278"/>
    </location>
</feature>
<accession>A0ABS5BXA1</accession>
<sequence>MLNFEARYNAKTAKAYYMTEQAATPVWFGKAAEMAGLEGEVSHKEFSRLVDGLHPTTGVKLTPRKTQVCLTDVTLSPVKSVAIAISLTGDRERLIEAVQNAALHALSLGEQHAAVQDASNGKKSHIVTTGNWLGVLHAHETTRPDPVTKQSDPGFHLHATLGNSSWNNDRQGWFALKSQYAWEQAPEMEKAFHAKLKENMHALGYKTRSARHNAGWELKGVTPGMIKKFSNRSTFLDRLGEGLSKKKKARLAARERLPKRPDLFVTGEQKERWMSRLTNSERKALSSLLNPTPPDWMVRMRQLRQVAWFKARQQNQESQPRERYIAYG</sequence>
<comment type="caution">
    <text evidence="2">The sequence shown here is derived from an EMBL/GenBank/DDBJ whole genome shotgun (WGS) entry which is preliminary data.</text>
</comment>
<proteinExistence type="predicted"/>
<dbReference type="RefSeq" id="WP_210658313.1">
    <property type="nucleotide sequence ID" value="NZ_JAGKQQ010000001.1"/>
</dbReference>
<evidence type="ECO:0000313" key="3">
    <source>
        <dbReference type="Proteomes" id="UP000676565"/>
    </source>
</evidence>